<evidence type="ECO:0000256" key="2">
    <source>
        <dbReference type="SAM" id="Phobius"/>
    </source>
</evidence>
<reference evidence="5" key="1">
    <citation type="journal article" date="2019" name="Int. J. Syst. Evol. Microbiol.">
        <title>The Global Catalogue of Microorganisms (GCM) 10K type strain sequencing project: providing services to taxonomists for standard genome sequencing and annotation.</title>
        <authorList>
            <consortium name="The Broad Institute Genomics Platform"/>
            <consortium name="The Broad Institute Genome Sequencing Center for Infectious Disease"/>
            <person name="Wu L."/>
            <person name="Ma J."/>
        </authorList>
    </citation>
    <scope>NUCLEOTIDE SEQUENCE [LARGE SCALE GENOMIC DNA]</scope>
    <source>
        <strain evidence="5">JCM 12125</strain>
    </source>
</reference>
<feature type="transmembrane region" description="Helical" evidence="2">
    <location>
        <begin position="101"/>
        <end position="123"/>
    </location>
</feature>
<gene>
    <name evidence="4" type="ORF">ACFPIE_09970</name>
</gene>
<proteinExistence type="predicted"/>
<dbReference type="InterPro" id="IPR052173">
    <property type="entry name" value="Beta-lactam_resp_regulator"/>
</dbReference>
<dbReference type="CDD" id="cd07341">
    <property type="entry name" value="M56_BlaR1_MecR1_like"/>
    <property type="match status" value="1"/>
</dbReference>
<evidence type="ECO:0000313" key="4">
    <source>
        <dbReference type="EMBL" id="MFC5344242.1"/>
    </source>
</evidence>
<dbReference type="EMBL" id="JBHSLF010000019">
    <property type="protein sequence ID" value="MFC5344242.1"/>
    <property type="molecule type" value="Genomic_DNA"/>
</dbReference>
<dbReference type="RefSeq" id="WP_374037561.1">
    <property type="nucleotide sequence ID" value="NZ_CP169082.1"/>
</dbReference>
<dbReference type="PANTHER" id="PTHR34978">
    <property type="entry name" value="POSSIBLE SENSOR-TRANSDUCER PROTEIN BLAR"/>
    <property type="match status" value="1"/>
</dbReference>
<feature type="transmembrane region" description="Helical" evidence="2">
    <location>
        <begin position="40"/>
        <end position="61"/>
    </location>
</feature>
<keyword evidence="2" id="KW-1133">Transmembrane helix</keyword>
<feature type="transmembrane region" description="Helical" evidence="2">
    <location>
        <begin position="6"/>
        <end position="28"/>
    </location>
</feature>
<feature type="compositionally biased region" description="Low complexity" evidence="1">
    <location>
        <begin position="365"/>
        <end position="376"/>
    </location>
</feature>
<dbReference type="PANTHER" id="PTHR34978:SF3">
    <property type="entry name" value="SLR0241 PROTEIN"/>
    <property type="match status" value="1"/>
</dbReference>
<keyword evidence="5" id="KW-1185">Reference proteome</keyword>
<name>A0ABW0FS36_9CAUL</name>
<feature type="region of interest" description="Disordered" evidence="1">
    <location>
        <begin position="365"/>
        <end position="398"/>
    </location>
</feature>
<keyword evidence="2" id="KW-0812">Transmembrane</keyword>
<keyword evidence="2" id="KW-0472">Membrane</keyword>
<evidence type="ECO:0000313" key="5">
    <source>
        <dbReference type="Proteomes" id="UP001596152"/>
    </source>
</evidence>
<organism evidence="4 5">
    <name type="scientific">Brevundimonas staleyi</name>
    <dbReference type="NCBI Taxonomy" id="74326"/>
    <lineage>
        <taxon>Bacteria</taxon>
        <taxon>Pseudomonadati</taxon>
        <taxon>Pseudomonadota</taxon>
        <taxon>Alphaproteobacteria</taxon>
        <taxon>Caulobacterales</taxon>
        <taxon>Caulobacteraceae</taxon>
        <taxon>Brevundimonas</taxon>
    </lineage>
</organism>
<comment type="caution">
    <text evidence="4">The sequence shown here is derived from an EMBL/GenBank/DDBJ whole genome shotgun (WGS) entry which is preliminary data.</text>
</comment>
<evidence type="ECO:0000256" key="1">
    <source>
        <dbReference type="SAM" id="MobiDB-lite"/>
    </source>
</evidence>
<accession>A0ABW0FS36</accession>
<dbReference type="Proteomes" id="UP001596152">
    <property type="component" value="Unassembled WGS sequence"/>
</dbReference>
<dbReference type="Pfam" id="PF05569">
    <property type="entry name" value="Peptidase_M56"/>
    <property type="match status" value="1"/>
</dbReference>
<protein>
    <submittedName>
        <fullName evidence="4">M56 family metallopeptidase</fullName>
    </submittedName>
</protein>
<feature type="transmembrane region" description="Helical" evidence="2">
    <location>
        <begin position="309"/>
        <end position="330"/>
    </location>
</feature>
<feature type="domain" description="Peptidase M56" evidence="3">
    <location>
        <begin position="87"/>
        <end position="267"/>
    </location>
</feature>
<dbReference type="InterPro" id="IPR008756">
    <property type="entry name" value="Peptidase_M56"/>
</dbReference>
<sequence length="398" mass="41196">MTGPEMLAISLLLSIAVSGAVWGAGALVERFCRDPRLRDAIWGAGLGLSVLPVLAIALLLLTPTPVREVVAVAVPVAAVQTIATVPTQAAPIAAPRLDSGLLAWTALALAGAFSLIRLVALALRALRLARLIACAAPAEPDLRTRVETLSARLKIAAPRAVISPTASEALLAGLGRPCLVLPLSESATDDAVIAHELAHLKRGDHRTLWLEEALAVVLAFNPLISLLRARRDAAREEACDALALAGAPTETRRAYAQTLIQALRDRAGPQAPGGPRVALTFTGAGRTIAMHRLNAVMTPAAPAGRLARMIALSLTVGLVATVATASWAVADQRPIRTVTRADSGSAPSTLDFAYVSAALIRSIGPPGPRPAASARRMTAGSLSTPAPARPATARRSRS</sequence>
<evidence type="ECO:0000259" key="3">
    <source>
        <dbReference type="Pfam" id="PF05569"/>
    </source>
</evidence>
<dbReference type="Gene3D" id="3.30.2010.10">
    <property type="entry name" value="Metalloproteases ('zincins'), catalytic domain"/>
    <property type="match status" value="1"/>
</dbReference>